<dbReference type="GO" id="GO:0006281">
    <property type="term" value="P:DNA repair"/>
    <property type="evidence" value="ECO:0007669"/>
    <property type="project" value="InterPro"/>
</dbReference>
<dbReference type="InterPro" id="IPR002525">
    <property type="entry name" value="Transp_IS110-like_N"/>
</dbReference>
<keyword evidence="4" id="KW-1185">Reference proteome</keyword>
<feature type="domain" description="Helix-hairpin-helix DNA-binding motif class 1" evidence="2">
    <location>
        <begin position="230"/>
        <end position="249"/>
    </location>
</feature>
<evidence type="ECO:0000256" key="1">
    <source>
        <dbReference type="SAM" id="Coils"/>
    </source>
</evidence>
<accession>A0A137S1N1</accession>
<dbReference type="GO" id="GO:0006313">
    <property type="term" value="P:DNA transposition"/>
    <property type="evidence" value="ECO:0007669"/>
    <property type="project" value="InterPro"/>
</dbReference>
<proteinExistence type="predicted"/>
<dbReference type="InterPro" id="IPR003346">
    <property type="entry name" value="Transposase_20"/>
</dbReference>
<keyword evidence="1" id="KW-0175">Coiled coil</keyword>
<protein>
    <submittedName>
        <fullName evidence="3">Mobile element protein</fullName>
    </submittedName>
</protein>
<dbReference type="InterPro" id="IPR047650">
    <property type="entry name" value="Transpos_IS110"/>
</dbReference>
<dbReference type="AlphaFoldDB" id="A0A137S1N1"/>
<name>A0A137S1N1_9GAMM</name>
<reference evidence="4" key="1">
    <citation type="submission" date="2015-12" db="EMBL/GenBank/DDBJ databases">
        <authorList>
            <person name="Lima A."/>
            <person name="Farahani Zayas N."/>
            <person name="Castro Da Silva M.A."/>
            <person name="Cabral A."/>
            <person name="Pessatti M.L."/>
        </authorList>
    </citation>
    <scope>NUCLEOTIDE SEQUENCE [LARGE SCALE GENOMIC DNA]</scope>
    <source>
        <strain evidence="4">LAMA 842</strain>
    </source>
</reference>
<organism evidence="3 4">
    <name type="scientific">Marinobacter excellens LAMA 842</name>
    <dbReference type="NCBI Taxonomy" id="1306954"/>
    <lineage>
        <taxon>Bacteria</taxon>
        <taxon>Pseudomonadati</taxon>
        <taxon>Pseudomonadota</taxon>
        <taxon>Gammaproteobacteria</taxon>
        <taxon>Pseudomonadales</taxon>
        <taxon>Marinobacteraceae</taxon>
        <taxon>Marinobacter</taxon>
    </lineage>
</organism>
<dbReference type="SMART" id="SM00278">
    <property type="entry name" value="HhH1"/>
    <property type="match status" value="1"/>
</dbReference>
<dbReference type="NCBIfam" id="NF033542">
    <property type="entry name" value="transpos_IS110"/>
    <property type="match status" value="1"/>
</dbReference>
<dbReference type="Proteomes" id="UP000070282">
    <property type="component" value="Unassembled WGS sequence"/>
</dbReference>
<dbReference type="GO" id="GO:0004803">
    <property type="term" value="F:transposase activity"/>
    <property type="evidence" value="ECO:0007669"/>
    <property type="project" value="InterPro"/>
</dbReference>
<dbReference type="GO" id="GO:0003677">
    <property type="term" value="F:DNA binding"/>
    <property type="evidence" value="ECO:0007669"/>
    <property type="project" value="InterPro"/>
</dbReference>
<dbReference type="InterPro" id="IPR003583">
    <property type="entry name" value="Hlx-hairpin-Hlx_DNA-bd_motif"/>
</dbReference>
<dbReference type="PANTHER" id="PTHR33055">
    <property type="entry name" value="TRANSPOSASE FOR INSERTION SEQUENCE ELEMENT IS1111A"/>
    <property type="match status" value="1"/>
</dbReference>
<gene>
    <name evidence="3" type="ORF">J122_4043</name>
</gene>
<dbReference type="PATRIC" id="fig|1306954.6.peg.2878"/>
<sequence>MCHIEGVWHLQSEAGGVTMNVTTIGIDLAKTVFSIHGTNQHGKVVVRKRLNRPKLLAFFAQLPPCLIGMEACSGAHHWARELSKLGHDARIIAPRFVAPYRKSSKNDDNDAEAICEAVSRPNMRFVPIKTADQQAVLCLHRIRRGLTKERTAQINQIRGLLAEFGLIIPQGRYHARHRIPEILEDAENGLPMLARRLLNNINQRILQLDEEILAYDREIEAMARRDEQAKRLMAIPGIGPQTATAILASAPDPRQFKSGRHFAAWLGLVPRQYSTGGKPRLGRITKRGDKYLRTLLIHGTRAVIAKLDDKHDQLSEWAKGLVERRGYKRAAVALAAKNARIIWALLMNQTEFKTQPAEG</sequence>
<dbReference type="Pfam" id="PF01548">
    <property type="entry name" value="DEDD_Tnp_IS110"/>
    <property type="match status" value="1"/>
</dbReference>
<feature type="coiled-coil region" evidence="1">
    <location>
        <begin position="198"/>
        <end position="225"/>
    </location>
</feature>
<evidence type="ECO:0000313" key="4">
    <source>
        <dbReference type="Proteomes" id="UP000070282"/>
    </source>
</evidence>
<comment type="caution">
    <text evidence="3">The sequence shown here is derived from an EMBL/GenBank/DDBJ whole genome shotgun (WGS) entry which is preliminary data.</text>
</comment>
<dbReference type="EMBL" id="LOCO01000039">
    <property type="protein sequence ID" value="KXO06349.1"/>
    <property type="molecule type" value="Genomic_DNA"/>
</dbReference>
<dbReference type="PANTHER" id="PTHR33055:SF3">
    <property type="entry name" value="PUTATIVE TRANSPOSASE FOR IS117-RELATED"/>
    <property type="match status" value="1"/>
</dbReference>
<evidence type="ECO:0000259" key="2">
    <source>
        <dbReference type="SMART" id="SM00278"/>
    </source>
</evidence>
<dbReference type="Pfam" id="PF02371">
    <property type="entry name" value="Transposase_20"/>
    <property type="match status" value="1"/>
</dbReference>
<evidence type="ECO:0000313" key="3">
    <source>
        <dbReference type="EMBL" id="KXO06349.1"/>
    </source>
</evidence>